<accession>A0A0P0WI19</accession>
<reference evidence="2" key="1">
    <citation type="journal article" date="2005" name="Nature">
        <title>The map-based sequence of the rice genome.</title>
        <authorList>
            <consortium name="International rice genome sequencing project (IRGSP)"/>
            <person name="Matsumoto T."/>
            <person name="Wu J."/>
            <person name="Kanamori H."/>
            <person name="Katayose Y."/>
            <person name="Fujisawa M."/>
            <person name="Namiki N."/>
            <person name="Mizuno H."/>
            <person name="Yamamoto K."/>
            <person name="Antonio B.A."/>
            <person name="Baba T."/>
            <person name="Sakata K."/>
            <person name="Nagamura Y."/>
            <person name="Aoki H."/>
            <person name="Arikawa K."/>
            <person name="Arita K."/>
            <person name="Bito T."/>
            <person name="Chiden Y."/>
            <person name="Fujitsuka N."/>
            <person name="Fukunaka R."/>
            <person name="Hamada M."/>
            <person name="Harada C."/>
            <person name="Hayashi A."/>
            <person name="Hijishita S."/>
            <person name="Honda M."/>
            <person name="Hosokawa S."/>
            <person name="Ichikawa Y."/>
            <person name="Idonuma A."/>
            <person name="Iijima M."/>
            <person name="Ikeda M."/>
            <person name="Ikeno M."/>
            <person name="Ito K."/>
            <person name="Ito S."/>
            <person name="Ito T."/>
            <person name="Ito Y."/>
            <person name="Ito Y."/>
            <person name="Iwabuchi A."/>
            <person name="Kamiya K."/>
            <person name="Karasawa W."/>
            <person name="Kurita K."/>
            <person name="Katagiri S."/>
            <person name="Kikuta A."/>
            <person name="Kobayashi H."/>
            <person name="Kobayashi N."/>
            <person name="Machita K."/>
            <person name="Maehara T."/>
            <person name="Masukawa M."/>
            <person name="Mizubayashi T."/>
            <person name="Mukai Y."/>
            <person name="Nagasaki H."/>
            <person name="Nagata Y."/>
            <person name="Naito S."/>
            <person name="Nakashima M."/>
            <person name="Nakama Y."/>
            <person name="Nakamichi Y."/>
            <person name="Nakamura M."/>
            <person name="Meguro A."/>
            <person name="Negishi M."/>
            <person name="Ohta I."/>
            <person name="Ohta T."/>
            <person name="Okamoto M."/>
            <person name="Ono N."/>
            <person name="Saji S."/>
            <person name="Sakaguchi M."/>
            <person name="Sakai K."/>
            <person name="Shibata M."/>
            <person name="Shimokawa T."/>
            <person name="Song J."/>
            <person name="Takazaki Y."/>
            <person name="Terasawa K."/>
            <person name="Tsugane M."/>
            <person name="Tsuji K."/>
            <person name="Ueda S."/>
            <person name="Waki K."/>
            <person name="Yamagata H."/>
            <person name="Yamamoto M."/>
            <person name="Yamamoto S."/>
            <person name="Yamane H."/>
            <person name="Yoshiki S."/>
            <person name="Yoshihara R."/>
            <person name="Yukawa K."/>
            <person name="Zhong H."/>
            <person name="Yano M."/>
            <person name="Yuan Q."/>
            <person name="Ouyang S."/>
            <person name="Liu J."/>
            <person name="Jones K.M."/>
            <person name="Gansberger K."/>
            <person name="Moffat K."/>
            <person name="Hill J."/>
            <person name="Bera J."/>
            <person name="Fadrosh D."/>
            <person name="Jin S."/>
            <person name="Johri S."/>
            <person name="Kim M."/>
            <person name="Overton L."/>
            <person name="Reardon M."/>
            <person name="Tsitrin T."/>
            <person name="Vuong H."/>
            <person name="Weaver B."/>
            <person name="Ciecko A."/>
            <person name="Tallon L."/>
            <person name="Jackson J."/>
            <person name="Pai G."/>
            <person name="Aken S.V."/>
            <person name="Utterback T."/>
            <person name="Reidmuller S."/>
            <person name="Feldblyum T."/>
            <person name="Hsiao J."/>
            <person name="Zismann V."/>
            <person name="Iobst S."/>
            <person name="de Vazeille A.R."/>
            <person name="Buell C.R."/>
            <person name="Ying K."/>
            <person name="Li Y."/>
            <person name="Lu T."/>
            <person name="Huang Y."/>
            <person name="Zhao Q."/>
            <person name="Feng Q."/>
            <person name="Zhang L."/>
            <person name="Zhu J."/>
            <person name="Weng Q."/>
            <person name="Mu J."/>
            <person name="Lu Y."/>
            <person name="Fan D."/>
            <person name="Liu Y."/>
            <person name="Guan J."/>
            <person name="Zhang Y."/>
            <person name="Yu S."/>
            <person name="Liu X."/>
            <person name="Zhang Y."/>
            <person name="Hong G."/>
            <person name="Han B."/>
            <person name="Choisne N."/>
            <person name="Demange N."/>
            <person name="Orjeda G."/>
            <person name="Samain S."/>
            <person name="Cattolico L."/>
            <person name="Pelletier E."/>
            <person name="Couloux A."/>
            <person name="Segurens B."/>
            <person name="Wincker P."/>
            <person name="D'Hont A."/>
            <person name="Scarpelli C."/>
            <person name="Weissenbach J."/>
            <person name="Salanoubat M."/>
            <person name="Quetier F."/>
            <person name="Yu Y."/>
            <person name="Kim H.R."/>
            <person name="Rambo T."/>
            <person name="Currie J."/>
            <person name="Collura K."/>
            <person name="Luo M."/>
            <person name="Yang T."/>
            <person name="Ammiraju J.S.S."/>
            <person name="Engler F."/>
            <person name="Soderlund C."/>
            <person name="Wing R.A."/>
            <person name="Palmer L.E."/>
            <person name="de la Bastide M."/>
            <person name="Spiegel L."/>
            <person name="Nascimento L."/>
            <person name="Zutavern T."/>
            <person name="O'Shaughnessy A."/>
            <person name="Dike S."/>
            <person name="Dedhia N."/>
            <person name="Preston R."/>
            <person name="Balija V."/>
            <person name="McCombie W.R."/>
            <person name="Chow T."/>
            <person name="Chen H."/>
            <person name="Chung M."/>
            <person name="Chen C."/>
            <person name="Shaw J."/>
            <person name="Wu H."/>
            <person name="Hsiao K."/>
            <person name="Chao Y."/>
            <person name="Chu M."/>
            <person name="Cheng C."/>
            <person name="Hour A."/>
            <person name="Lee P."/>
            <person name="Lin S."/>
            <person name="Lin Y."/>
            <person name="Liou J."/>
            <person name="Liu S."/>
            <person name="Hsing Y."/>
            <person name="Raghuvanshi S."/>
            <person name="Mohanty A."/>
            <person name="Bharti A.K."/>
            <person name="Gaur A."/>
            <person name="Gupta V."/>
            <person name="Kumar D."/>
            <person name="Ravi V."/>
            <person name="Vij S."/>
            <person name="Kapur A."/>
            <person name="Khurana P."/>
            <person name="Khurana P."/>
            <person name="Khurana J.P."/>
            <person name="Tyagi A.K."/>
            <person name="Gaikwad K."/>
            <person name="Singh A."/>
            <person name="Dalal V."/>
            <person name="Srivastava S."/>
            <person name="Dixit A."/>
            <person name="Pal A.K."/>
            <person name="Ghazi I.A."/>
            <person name="Yadav M."/>
            <person name="Pandit A."/>
            <person name="Bhargava A."/>
            <person name="Sureshbabu K."/>
            <person name="Batra K."/>
            <person name="Sharma T.R."/>
            <person name="Mohapatra T."/>
            <person name="Singh N.K."/>
            <person name="Messing J."/>
            <person name="Nelson A.B."/>
            <person name="Fuks G."/>
            <person name="Kavchok S."/>
            <person name="Keizer G."/>
            <person name="Linton E."/>
            <person name="Llaca V."/>
            <person name="Song R."/>
            <person name="Tanyolac B."/>
            <person name="Young S."/>
            <person name="Ho-Il K."/>
            <person name="Hahn J.H."/>
            <person name="Sangsakoo G."/>
            <person name="Vanavichit A."/>
            <person name="de Mattos Luiz.A.T."/>
            <person name="Zimmer P.D."/>
            <person name="Malone G."/>
            <person name="Dellagostin O."/>
            <person name="de Oliveira A.C."/>
            <person name="Bevan M."/>
            <person name="Bancroft I."/>
            <person name="Minx P."/>
            <person name="Cordum H."/>
            <person name="Wilson R."/>
            <person name="Cheng Z."/>
            <person name="Jin W."/>
            <person name="Jiang J."/>
            <person name="Leong S.A."/>
            <person name="Iwama H."/>
            <person name="Gojobori T."/>
            <person name="Itoh T."/>
            <person name="Niimura Y."/>
            <person name="Fujii Y."/>
            <person name="Habara T."/>
            <person name="Sakai H."/>
            <person name="Sato Y."/>
            <person name="Wilson G."/>
            <person name="Kumar K."/>
            <person name="McCouch S."/>
            <person name="Juretic N."/>
            <person name="Hoen D."/>
            <person name="Wright S."/>
            <person name="Bruskiewich R."/>
            <person name="Bureau T."/>
            <person name="Miyao A."/>
            <person name="Hirochika H."/>
            <person name="Nishikawa T."/>
            <person name="Kadowaki K."/>
            <person name="Sugiura M."/>
            <person name="Burr B."/>
            <person name="Sasaki T."/>
        </authorList>
    </citation>
    <scope>NUCLEOTIDE SEQUENCE [LARGE SCALE GENOMIC DNA]</scope>
    <source>
        <strain evidence="2">cv. Nipponbare</strain>
    </source>
</reference>
<reference evidence="1 2" key="3">
    <citation type="journal article" date="2013" name="Rice">
        <title>Improvement of the Oryza sativa Nipponbare reference genome using next generation sequence and optical map data.</title>
        <authorList>
            <person name="Kawahara Y."/>
            <person name="de la Bastide M."/>
            <person name="Hamilton J.P."/>
            <person name="Kanamori H."/>
            <person name="McCombie W.R."/>
            <person name="Ouyang S."/>
            <person name="Schwartz D.C."/>
            <person name="Tanaka T."/>
            <person name="Wu J."/>
            <person name="Zhou S."/>
            <person name="Childs K.L."/>
            <person name="Davidson R.M."/>
            <person name="Lin H."/>
            <person name="Quesada-Ocampo L."/>
            <person name="Vaillancourt B."/>
            <person name="Sakai H."/>
            <person name="Lee S.S."/>
            <person name="Kim J."/>
            <person name="Numa H."/>
            <person name="Itoh T."/>
            <person name="Buell C.R."/>
            <person name="Matsumoto T."/>
        </authorList>
    </citation>
    <scope>NUCLEOTIDE SEQUENCE [LARGE SCALE GENOMIC DNA]</scope>
    <source>
        <strain evidence="2">cv. Nipponbare</strain>
    </source>
</reference>
<dbReference type="PaxDb" id="39947-A0A0P0WI19"/>
<dbReference type="InParanoid" id="A0A0P0WI19"/>
<dbReference type="Gramene" id="Os05t0148950-00">
    <property type="protein sequence ID" value="Os05t0148950-00"/>
    <property type="gene ID" value="Os05g0148950"/>
</dbReference>
<keyword evidence="2" id="KW-1185">Reference proteome</keyword>
<dbReference type="Proteomes" id="UP000059680">
    <property type="component" value="Chromosome 5"/>
</dbReference>
<protein>
    <submittedName>
        <fullName evidence="1">Os05g0148950 protein</fullName>
    </submittedName>
</protein>
<evidence type="ECO:0000313" key="2">
    <source>
        <dbReference type="Proteomes" id="UP000059680"/>
    </source>
</evidence>
<gene>
    <name evidence="1" type="ordered locus">Os05g0148950</name>
    <name evidence="1" type="ORF">OSNPB_050148950</name>
</gene>
<dbReference type="FunCoup" id="A0A0P0WI19">
    <property type="interactions" value="5"/>
</dbReference>
<evidence type="ECO:0000313" key="1">
    <source>
        <dbReference type="EMBL" id="BAS92279.1"/>
    </source>
</evidence>
<dbReference type="EMBL" id="AP014961">
    <property type="protein sequence ID" value="BAS92279.1"/>
    <property type="molecule type" value="Genomic_DNA"/>
</dbReference>
<name>A0A0P0WI19_ORYSJ</name>
<dbReference type="AlphaFoldDB" id="A0A0P0WI19"/>
<reference evidence="1 2" key="2">
    <citation type="journal article" date="2013" name="Plant Cell Physiol.">
        <title>Rice Annotation Project Database (RAP-DB): an integrative and interactive database for rice genomics.</title>
        <authorList>
            <person name="Sakai H."/>
            <person name="Lee S.S."/>
            <person name="Tanaka T."/>
            <person name="Numa H."/>
            <person name="Kim J."/>
            <person name="Kawahara Y."/>
            <person name="Wakimoto H."/>
            <person name="Yang C.C."/>
            <person name="Iwamoto M."/>
            <person name="Abe T."/>
            <person name="Yamada Y."/>
            <person name="Muto A."/>
            <person name="Inokuchi H."/>
            <person name="Ikemura T."/>
            <person name="Matsumoto T."/>
            <person name="Sasaki T."/>
            <person name="Itoh T."/>
        </authorList>
    </citation>
    <scope>NUCLEOTIDE SEQUENCE [LARGE SCALE GENOMIC DNA]</scope>
    <source>
        <strain evidence="2">cv. Nipponbare</strain>
    </source>
</reference>
<feature type="non-terminal residue" evidence="1">
    <location>
        <position position="1"/>
    </location>
</feature>
<sequence length="110" mass="12037">NSFDVRARLHQRGVLGGHEVVGVGEVVQVGDADEISGEVLRLRQPPLVHLQHLPQLLDVLVDDGLVTGAAADHRLDDALPDNVEDGRVVVVRLHLHPHVHHCRLLKVAFS</sequence>
<organism evidence="1 2">
    <name type="scientific">Oryza sativa subsp. japonica</name>
    <name type="common">Rice</name>
    <dbReference type="NCBI Taxonomy" id="39947"/>
    <lineage>
        <taxon>Eukaryota</taxon>
        <taxon>Viridiplantae</taxon>
        <taxon>Streptophyta</taxon>
        <taxon>Embryophyta</taxon>
        <taxon>Tracheophyta</taxon>
        <taxon>Spermatophyta</taxon>
        <taxon>Magnoliopsida</taxon>
        <taxon>Liliopsida</taxon>
        <taxon>Poales</taxon>
        <taxon>Poaceae</taxon>
        <taxon>BOP clade</taxon>
        <taxon>Oryzoideae</taxon>
        <taxon>Oryzeae</taxon>
        <taxon>Oryzinae</taxon>
        <taxon>Oryza</taxon>
        <taxon>Oryza sativa</taxon>
    </lineage>
</organism>
<proteinExistence type="predicted"/>